<dbReference type="Pfam" id="PF01547">
    <property type="entry name" value="SBP_bac_1"/>
    <property type="match status" value="1"/>
</dbReference>
<dbReference type="InterPro" id="IPR006059">
    <property type="entry name" value="SBP"/>
</dbReference>
<dbReference type="PANTHER" id="PTHR43649">
    <property type="entry name" value="ARABINOSE-BINDING PROTEIN-RELATED"/>
    <property type="match status" value="1"/>
</dbReference>
<dbReference type="EMBL" id="CAJVAS010000014">
    <property type="protein sequence ID" value="CAG7632753.1"/>
    <property type="molecule type" value="Genomic_DNA"/>
</dbReference>
<evidence type="ECO:0000256" key="4">
    <source>
        <dbReference type="ARBA" id="ARBA00022729"/>
    </source>
</evidence>
<comment type="similarity">
    <text evidence="2">Belongs to the bacterial solute-binding protein 1 family.</text>
</comment>
<evidence type="ECO:0008006" key="8">
    <source>
        <dbReference type="Google" id="ProtNLM"/>
    </source>
</evidence>
<comment type="caution">
    <text evidence="6">The sequence shown here is derived from an EMBL/GenBank/DDBJ whole genome shotgun (WGS) entry which is preliminary data.</text>
</comment>
<dbReference type="PANTHER" id="PTHR43649:SF31">
    <property type="entry name" value="SN-GLYCEROL-3-PHOSPHATE-BINDING PERIPLASMIC PROTEIN UGPB"/>
    <property type="match status" value="1"/>
</dbReference>
<feature type="signal peptide" evidence="5">
    <location>
        <begin position="1"/>
        <end position="19"/>
    </location>
</feature>
<dbReference type="AlphaFoldDB" id="A0A916K587"/>
<evidence type="ECO:0000313" key="7">
    <source>
        <dbReference type="Proteomes" id="UP000693672"/>
    </source>
</evidence>
<sequence length="437" mass="48737">MWKSSAARTCLLCLAVALAGCSKGGKSEETGPAAGSEPVKLIVYSYSSGIQDSEFQKFFVEPIQKKYPNISMQLVSRNGDKNTPEQVIASGELPDLILTSNVYIGMFNNLGLGMDLSALAKKHNLSFDKFDPAGMAAIKQFGDKGEVYAVPFSMNYGMMVYNKDIFNKFGVPFPTDGMTWDQTIELAKKLTRKEDGVQYIGVDPDYPENVTRQYSLPYVDEKEEKPLMNTQGYKTAFSKLKAIYDIPGFIGEKNKFMYTTNGFFKDRILAMYPVWGDGVVGTFEDTANQGNPVNWDMVTYPAFEDRPGVGKPVDLHLMMLSPKSKHPEEAFRVIEALVSDEAQIAMNKTGRMTSLNNDSVKKTYASELKSFQGKNVQAVFKTKPAPIVKPTDYDLPFKQLIREGAKDMAQNNKDVNTVLREVQDKAEKAMLEVKKSK</sequence>
<accession>A0A916K587</accession>
<organism evidence="6 7">
    <name type="scientific">Paenibacillus solanacearum</name>
    <dbReference type="NCBI Taxonomy" id="2048548"/>
    <lineage>
        <taxon>Bacteria</taxon>
        <taxon>Bacillati</taxon>
        <taxon>Bacillota</taxon>
        <taxon>Bacilli</taxon>
        <taxon>Bacillales</taxon>
        <taxon>Paenibacillaceae</taxon>
        <taxon>Paenibacillus</taxon>
    </lineage>
</organism>
<evidence type="ECO:0000256" key="3">
    <source>
        <dbReference type="ARBA" id="ARBA00022448"/>
    </source>
</evidence>
<proteinExistence type="inferred from homology"/>
<dbReference type="InterPro" id="IPR050490">
    <property type="entry name" value="Bact_solute-bd_prot1"/>
</dbReference>
<dbReference type="Proteomes" id="UP000693672">
    <property type="component" value="Unassembled WGS sequence"/>
</dbReference>
<keyword evidence="4 5" id="KW-0732">Signal</keyword>
<evidence type="ECO:0000313" key="6">
    <source>
        <dbReference type="EMBL" id="CAG7632753.1"/>
    </source>
</evidence>
<reference evidence="6" key="1">
    <citation type="submission" date="2021-06" db="EMBL/GenBank/DDBJ databases">
        <authorList>
            <person name="Criscuolo A."/>
        </authorList>
    </citation>
    <scope>NUCLEOTIDE SEQUENCE</scope>
    <source>
        <strain evidence="6">CIP111600</strain>
    </source>
</reference>
<protein>
    <recommendedName>
        <fullName evidence="8">Extracellular solute-binding protein</fullName>
    </recommendedName>
</protein>
<feature type="chain" id="PRO_5039630383" description="Extracellular solute-binding protein" evidence="5">
    <location>
        <begin position="20"/>
        <end position="437"/>
    </location>
</feature>
<dbReference type="PROSITE" id="PS51257">
    <property type="entry name" value="PROKAR_LIPOPROTEIN"/>
    <property type="match status" value="1"/>
</dbReference>
<keyword evidence="3" id="KW-0813">Transport</keyword>
<dbReference type="GO" id="GO:0030313">
    <property type="term" value="C:cell envelope"/>
    <property type="evidence" value="ECO:0007669"/>
    <property type="project" value="UniProtKB-SubCell"/>
</dbReference>
<name>A0A916K587_9BACL</name>
<comment type="subcellular location">
    <subcellularLocation>
        <location evidence="1">Cell envelope</location>
    </subcellularLocation>
</comment>
<dbReference type="RefSeq" id="WP_218093165.1">
    <property type="nucleotide sequence ID" value="NZ_CAJVAS010000014.1"/>
</dbReference>
<evidence type="ECO:0000256" key="2">
    <source>
        <dbReference type="ARBA" id="ARBA00008520"/>
    </source>
</evidence>
<evidence type="ECO:0000256" key="5">
    <source>
        <dbReference type="SAM" id="SignalP"/>
    </source>
</evidence>
<evidence type="ECO:0000256" key="1">
    <source>
        <dbReference type="ARBA" id="ARBA00004196"/>
    </source>
</evidence>
<gene>
    <name evidence="6" type="ORF">PAESOLCIP111_03411</name>
</gene>
<keyword evidence="7" id="KW-1185">Reference proteome</keyword>